<feature type="domain" description="RecF/RecN/SMC N-terminal" evidence="1">
    <location>
        <begin position="87"/>
        <end position="695"/>
    </location>
</feature>
<dbReference type="Gene3D" id="3.40.50.300">
    <property type="entry name" value="P-loop containing nucleotide triphosphate hydrolases"/>
    <property type="match status" value="2"/>
</dbReference>
<dbReference type="InterPro" id="IPR027417">
    <property type="entry name" value="P-loop_NTPase"/>
</dbReference>
<sequence length="855" mass="96759">MAKKEKSFSDWLNERPVWQKISAKILIEQGTIPEDKIEEISSLCYKEANSEVGIEDCDIKAISEKISNSGSSEFKILEITDIKGVNALNPKRPIRLHPHTLSILYGTNGSGKSGYVRALKHLSGNKKKGILIGNIYSDTKEEASISLKIDIGGKENIIQHQLDKPHPQFERVKIYDTQTSSLFIDEESEISYEPPELWFLSELTKVSEIISDVLKERREVVLKTDFQLPEYHSNTDIGNWFKSITTNTNEEELNSKIFWTESDDAKLAELIQLLSATDVSKKITTLSNQDLAAKTVTDVLNEILVSYSNDNLKSLKTLNEVSKGSTKIAKEAAEKVFSSAPLSGVGNATWKALWEAAREYSVTEAYQDEIFPLLADGSVCVLCQQPLDSEAKNRLADFENFIQGSLEKKASEDLLKYKQKLSELPKLPPDEVVALNLQILLPEEQDKQEEFLKEIISLRAKLDKINNGSTFDDIDFSKEKKIIEYLSSIKTKVLRELEEAKKSQNPLEKAEILKSKVELEARSFLFKNIQKIRERINSLKMVEEFDEAINSCNTTPLSKKKSALSASLLTDEFRDIFQKELNKLGAGHLKAELQQKRASKGVTYYAIKLKSIDEAPVGKILSEGEFRIASLAAFISEILLSKNKAPIIFDDPINSLDVEYEEYVSNRICEMSKHQQVIVFTHRISLLTNLETIAKSQDGEANTLHLTRENWGTGQPGETPVYARKVDTSLNLLIANLQKGKKILDTEGGTTAFYPVGKALCSDFRILLERVIEEYLLQSVVIRFRRSVQTLRLKNLLQIEKADIQLIDELMTKYSYFEHSQPIETPAPLPNVSEIESDFQKLKTWLDSFRKKVKN</sequence>
<dbReference type="GeneID" id="79829187"/>
<dbReference type="EMBL" id="SORO01000007">
    <property type="protein sequence ID" value="TDY66373.1"/>
    <property type="molecule type" value="Genomic_DNA"/>
</dbReference>
<dbReference type="SUPFAM" id="SSF52540">
    <property type="entry name" value="P-loop containing nucleoside triphosphate hydrolases"/>
    <property type="match status" value="1"/>
</dbReference>
<proteinExistence type="predicted"/>
<reference evidence="2 3" key="1">
    <citation type="submission" date="2019-03" db="EMBL/GenBank/DDBJ databases">
        <title>Genomic Encyclopedia of Archaeal and Bacterial Type Strains, Phase II (KMG-II): from individual species to whole genera.</title>
        <authorList>
            <person name="Goeker M."/>
        </authorList>
    </citation>
    <scope>NUCLEOTIDE SEQUENCE [LARGE SCALE GENOMIC DNA]</scope>
    <source>
        <strain evidence="2 3">DSM 21537</strain>
    </source>
</reference>
<comment type="caution">
    <text evidence="2">The sequence shown here is derived from an EMBL/GenBank/DDBJ whole genome shotgun (WGS) entry which is preliminary data.</text>
</comment>
<keyword evidence="3" id="KW-1185">Reference proteome</keyword>
<dbReference type="RefSeq" id="WP_004787826.1">
    <property type="nucleotide sequence ID" value="NZ_SORO01000007.1"/>
</dbReference>
<name>A0A4R8MLT4_LEPME</name>
<evidence type="ECO:0000313" key="3">
    <source>
        <dbReference type="Proteomes" id="UP000294684"/>
    </source>
</evidence>
<organism evidence="2 3">
    <name type="scientific">Leptospira meyeri</name>
    <dbReference type="NCBI Taxonomy" id="29508"/>
    <lineage>
        <taxon>Bacteria</taxon>
        <taxon>Pseudomonadati</taxon>
        <taxon>Spirochaetota</taxon>
        <taxon>Spirochaetia</taxon>
        <taxon>Leptospirales</taxon>
        <taxon>Leptospiraceae</taxon>
        <taxon>Leptospira</taxon>
    </lineage>
</organism>
<accession>A0A4R8MLT4</accession>
<dbReference type="Pfam" id="PF02463">
    <property type="entry name" value="SMC_N"/>
    <property type="match status" value="1"/>
</dbReference>
<evidence type="ECO:0000313" key="2">
    <source>
        <dbReference type="EMBL" id="TDY66373.1"/>
    </source>
</evidence>
<dbReference type="InterPro" id="IPR003395">
    <property type="entry name" value="RecF/RecN/SMC_N"/>
</dbReference>
<gene>
    <name evidence="2" type="ORF">CLV96_3943</name>
</gene>
<evidence type="ECO:0000259" key="1">
    <source>
        <dbReference type="Pfam" id="PF02463"/>
    </source>
</evidence>
<dbReference type="OrthoDB" id="9789562at2"/>
<protein>
    <submittedName>
        <fullName evidence="2">RecF/RecN/SMC family protein</fullName>
    </submittedName>
</protein>
<dbReference type="AlphaFoldDB" id="A0A4R8MLT4"/>
<dbReference type="Proteomes" id="UP000294684">
    <property type="component" value="Unassembled WGS sequence"/>
</dbReference>